<feature type="domain" description="Protein O-mannosyl-transferase C-terminal four TM" evidence="11">
    <location>
        <begin position="340"/>
        <end position="512"/>
    </location>
</feature>
<dbReference type="AlphaFoldDB" id="A0A1J4KSG9"/>
<evidence type="ECO:0000259" key="11">
    <source>
        <dbReference type="Pfam" id="PF16192"/>
    </source>
</evidence>
<evidence type="ECO:0000256" key="9">
    <source>
        <dbReference type="SAM" id="Phobius"/>
    </source>
</evidence>
<dbReference type="InterPro" id="IPR003342">
    <property type="entry name" value="ArnT-like_N"/>
</dbReference>
<dbReference type="GO" id="GO:0004169">
    <property type="term" value="F:dolichyl-phosphate-mannose-protein mannosyltransferase activity"/>
    <property type="evidence" value="ECO:0007669"/>
    <property type="project" value="TreeGrafter"/>
</dbReference>
<dbReference type="GO" id="GO:0016020">
    <property type="term" value="C:membrane"/>
    <property type="evidence" value="ECO:0007669"/>
    <property type="project" value="InterPro"/>
</dbReference>
<evidence type="ECO:0000256" key="5">
    <source>
        <dbReference type="ARBA" id="ARBA00022679"/>
    </source>
</evidence>
<feature type="transmembrane region" description="Helical" evidence="9">
    <location>
        <begin position="38"/>
        <end position="58"/>
    </location>
</feature>
<feature type="transmembrane region" description="Helical" evidence="9">
    <location>
        <begin position="394"/>
        <end position="417"/>
    </location>
</feature>
<evidence type="ECO:0000256" key="7">
    <source>
        <dbReference type="ARBA" id="ARBA00022989"/>
    </source>
</evidence>
<keyword evidence="7 9" id="KW-1133">Transmembrane helix</keyword>
<reference evidence="12" key="1">
    <citation type="submission" date="2016-10" db="EMBL/GenBank/DDBJ databases">
        <authorList>
            <person name="Benchimol M."/>
            <person name="Almeida L.G."/>
            <person name="Vasconcelos A.T."/>
            <person name="Perreira-Neves A."/>
            <person name="Rosa I.A."/>
            <person name="Tasca T."/>
            <person name="Bogo M.R."/>
            <person name="de Souza W."/>
        </authorList>
    </citation>
    <scope>NUCLEOTIDE SEQUENCE [LARGE SCALE GENOMIC DNA]</scope>
    <source>
        <strain evidence="12">K</strain>
    </source>
</reference>
<comment type="similarity">
    <text evidence="3">Belongs to the glycosyltransferase 39 family.</text>
</comment>
<name>A0A1J4KSG9_9EUKA</name>
<dbReference type="EMBL" id="MLAK01000422">
    <property type="protein sequence ID" value="OHT14050.1"/>
    <property type="molecule type" value="Genomic_DNA"/>
</dbReference>
<comment type="subcellular location">
    <subcellularLocation>
        <location evidence="1">Endomembrane system</location>
        <topology evidence="1">Multi-pass membrane protein</topology>
    </subcellularLocation>
</comment>
<organism evidence="12 13">
    <name type="scientific">Tritrichomonas foetus</name>
    <dbReference type="NCBI Taxonomy" id="1144522"/>
    <lineage>
        <taxon>Eukaryota</taxon>
        <taxon>Metamonada</taxon>
        <taxon>Parabasalia</taxon>
        <taxon>Tritrichomonadida</taxon>
        <taxon>Tritrichomonadidae</taxon>
        <taxon>Tritrichomonas</taxon>
    </lineage>
</organism>
<evidence type="ECO:0000256" key="3">
    <source>
        <dbReference type="ARBA" id="ARBA00007222"/>
    </source>
</evidence>
<dbReference type="OrthoDB" id="292747at2759"/>
<dbReference type="VEuPathDB" id="TrichDB:TRFO_15544"/>
<comment type="caution">
    <text evidence="12">The sequence shown here is derived from an EMBL/GenBank/DDBJ whole genome shotgun (WGS) entry which is preliminary data.</text>
</comment>
<dbReference type="PANTHER" id="PTHR10050:SF46">
    <property type="entry name" value="PROTEIN O-MANNOSYL-TRANSFERASE 2"/>
    <property type="match status" value="1"/>
</dbReference>
<sequence>MLLLKISPKAKMKNHLIKDGLKYLEHPQPSHDFSLTDIFILLFVLLFSFFSHTFRIHYPPSRVFDETHFGSFTNAYIRHRYYHDIHPPLAKLLFYLAGYLSGYDGKIDFRDKNVTSYFDKQYVSLRQASSSFSSLIGPVGFLSMRFFGFSTSASFMVAMFLSTESMIIVEGRLILTDGFLHSFATLTILSVSLYCFKPTSKLCILFMGLMAGSTFSIKYTGLSVLVFVGVNQLLHFSKSQLKVLFDFDLSFYDRSKLTRSEEIFELFSSFCKMPFYKLFLQFLIVLAIGISLLYSIFVIHIIILDYRSEYDVFMPQAFRNTLIPENSTDFSPRTKHMSMFKRVTTLIQVMHKSNMRITKPHSAASKWYQWPLVQMKSLVYHSHKYSLILFPTPIIWYPAAISPIICIILAIFGYFYEHYDLTRLIIWSVGYYASLVPFALIPRVIFVYHYLISLIFGIFATGALIDVVFSSNKRIRACIFTLLVIAVVIQYIFFFPWCYAMAHVDWNVRKWYKNIFGK</sequence>
<feature type="domain" description="ArnT-like N-terminal" evidence="10">
    <location>
        <begin position="44"/>
        <end position="303"/>
    </location>
</feature>
<evidence type="ECO:0000256" key="2">
    <source>
        <dbReference type="ARBA" id="ARBA00004922"/>
    </source>
</evidence>
<protein>
    <submittedName>
        <fullName evidence="12">Dolichyl-phosphate-mannose-protein mannosyltransferase</fullName>
    </submittedName>
</protein>
<gene>
    <name evidence="12" type="ORF">TRFO_15544</name>
</gene>
<feature type="transmembrane region" description="Helical" evidence="9">
    <location>
        <begin position="424"/>
        <end position="441"/>
    </location>
</feature>
<evidence type="ECO:0000259" key="10">
    <source>
        <dbReference type="Pfam" id="PF02366"/>
    </source>
</evidence>
<evidence type="ECO:0000256" key="6">
    <source>
        <dbReference type="ARBA" id="ARBA00022692"/>
    </source>
</evidence>
<dbReference type="Pfam" id="PF02366">
    <property type="entry name" value="PMT"/>
    <property type="match status" value="1"/>
</dbReference>
<evidence type="ECO:0000313" key="13">
    <source>
        <dbReference type="Proteomes" id="UP000179807"/>
    </source>
</evidence>
<keyword evidence="8 9" id="KW-0472">Membrane</keyword>
<comment type="pathway">
    <text evidence="2">Protein modification; protein glycosylation.</text>
</comment>
<feature type="transmembrane region" description="Helical" evidence="9">
    <location>
        <begin position="173"/>
        <end position="194"/>
    </location>
</feature>
<feature type="transmembrane region" description="Helical" evidence="9">
    <location>
        <begin position="447"/>
        <end position="465"/>
    </location>
</feature>
<dbReference type="InterPro" id="IPR027005">
    <property type="entry name" value="PMT-like"/>
</dbReference>
<feature type="transmembrane region" description="Helical" evidence="9">
    <location>
        <begin position="278"/>
        <end position="303"/>
    </location>
</feature>
<evidence type="ECO:0000256" key="8">
    <source>
        <dbReference type="ARBA" id="ARBA00023136"/>
    </source>
</evidence>
<evidence type="ECO:0000256" key="4">
    <source>
        <dbReference type="ARBA" id="ARBA00022676"/>
    </source>
</evidence>
<dbReference type="Proteomes" id="UP000179807">
    <property type="component" value="Unassembled WGS sequence"/>
</dbReference>
<dbReference type="PANTHER" id="PTHR10050">
    <property type="entry name" value="DOLICHYL-PHOSPHATE-MANNOSE--PROTEIN MANNOSYLTRANSFERASE"/>
    <property type="match status" value="1"/>
</dbReference>
<keyword evidence="5" id="KW-0808">Transferase</keyword>
<feature type="transmembrane region" description="Helical" evidence="9">
    <location>
        <begin position="477"/>
        <end position="502"/>
    </location>
</feature>
<keyword evidence="13" id="KW-1185">Reference proteome</keyword>
<dbReference type="GeneID" id="94833155"/>
<keyword evidence="4 12" id="KW-0328">Glycosyltransferase</keyword>
<dbReference type="Pfam" id="PF16192">
    <property type="entry name" value="PMT_4TMC"/>
    <property type="match status" value="1"/>
</dbReference>
<evidence type="ECO:0000256" key="1">
    <source>
        <dbReference type="ARBA" id="ARBA00004127"/>
    </source>
</evidence>
<keyword evidence="6 9" id="KW-0812">Transmembrane</keyword>
<dbReference type="InterPro" id="IPR032421">
    <property type="entry name" value="PMT_4TMC"/>
</dbReference>
<dbReference type="RefSeq" id="XP_068367186.1">
    <property type="nucleotide sequence ID" value="XM_068498451.1"/>
</dbReference>
<accession>A0A1J4KSG9</accession>
<feature type="transmembrane region" description="Helical" evidence="9">
    <location>
        <begin position="206"/>
        <end position="230"/>
    </location>
</feature>
<proteinExistence type="inferred from homology"/>
<feature type="transmembrane region" description="Helical" evidence="9">
    <location>
        <begin position="135"/>
        <end position="161"/>
    </location>
</feature>
<evidence type="ECO:0000313" key="12">
    <source>
        <dbReference type="EMBL" id="OHT14050.1"/>
    </source>
</evidence>
<dbReference type="GO" id="GO:0012505">
    <property type="term" value="C:endomembrane system"/>
    <property type="evidence" value="ECO:0007669"/>
    <property type="project" value="UniProtKB-SubCell"/>
</dbReference>
<dbReference type="UniPathway" id="UPA00378"/>